<evidence type="ECO:0000313" key="3">
    <source>
        <dbReference type="Proteomes" id="UP000324222"/>
    </source>
</evidence>
<protein>
    <submittedName>
        <fullName evidence="2">Uncharacterized protein</fullName>
    </submittedName>
</protein>
<sequence>MSVEQNSHAEQSVSFLHPSSKPGNVSVQGLRHIVDLLWIALPGVCQLLRRLQQLLRVKISSLPSPILQSPTATTKMALADPTMVTREAQQMSLCPAQPHLSVRLAHGLIERQVVVDGRLQNWFHNTDKVIDILTCSAFWWNMTDRANTEDLSSRPAANSFHTCRNKTNH</sequence>
<accession>A0A5B7DR34</accession>
<reference evidence="2 3" key="1">
    <citation type="submission" date="2019-05" db="EMBL/GenBank/DDBJ databases">
        <title>Another draft genome of Portunus trituberculatus and its Hox gene families provides insights of decapod evolution.</title>
        <authorList>
            <person name="Jeong J.-H."/>
            <person name="Song I."/>
            <person name="Kim S."/>
            <person name="Choi T."/>
            <person name="Kim D."/>
            <person name="Ryu S."/>
            <person name="Kim W."/>
        </authorList>
    </citation>
    <scope>NUCLEOTIDE SEQUENCE [LARGE SCALE GENOMIC DNA]</scope>
    <source>
        <tissue evidence="2">Muscle</tissue>
    </source>
</reference>
<feature type="region of interest" description="Disordered" evidence="1">
    <location>
        <begin position="1"/>
        <end position="23"/>
    </location>
</feature>
<evidence type="ECO:0000313" key="2">
    <source>
        <dbReference type="EMBL" id="MPC23920.1"/>
    </source>
</evidence>
<dbReference type="Proteomes" id="UP000324222">
    <property type="component" value="Unassembled WGS sequence"/>
</dbReference>
<dbReference type="AlphaFoldDB" id="A0A5B7DR34"/>
<feature type="compositionally biased region" description="Polar residues" evidence="1">
    <location>
        <begin position="1"/>
        <end position="14"/>
    </location>
</feature>
<name>A0A5B7DR34_PORTR</name>
<gene>
    <name evidence="2" type="ORF">E2C01_016987</name>
</gene>
<comment type="caution">
    <text evidence="2">The sequence shown here is derived from an EMBL/GenBank/DDBJ whole genome shotgun (WGS) entry which is preliminary data.</text>
</comment>
<feature type="region of interest" description="Disordered" evidence="1">
    <location>
        <begin position="150"/>
        <end position="169"/>
    </location>
</feature>
<evidence type="ECO:0000256" key="1">
    <source>
        <dbReference type="SAM" id="MobiDB-lite"/>
    </source>
</evidence>
<dbReference type="EMBL" id="VSRR010001267">
    <property type="protein sequence ID" value="MPC23920.1"/>
    <property type="molecule type" value="Genomic_DNA"/>
</dbReference>
<keyword evidence="3" id="KW-1185">Reference proteome</keyword>
<organism evidence="2 3">
    <name type="scientific">Portunus trituberculatus</name>
    <name type="common">Swimming crab</name>
    <name type="synonym">Neptunus trituberculatus</name>
    <dbReference type="NCBI Taxonomy" id="210409"/>
    <lineage>
        <taxon>Eukaryota</taxon>
        <taxon>Metazoa</taxon>
        <taxon>Ecdysozoa</taxon>
        <taxon>Arthropoda</taxon>
        <taxon>Crustacea</taxon>
        <taxon>Multicrustacea</taxon>
        <taxon>Malacostraca</taxon>
        <taxon>Eumalacostraca</taxon>
        <taxon>Eucarida</taxon>
        <taxon>Decapoda</taxon>
        <taxon>Pleocyemata</taxon>
        <taxon>Brachyura</taxon>
        <taxon>Eubrachyura</taxon>
        <taxon>Portunoidea</taxon>
        <taxon>Portunidae</taxon>
        <taxon>Portuninae</taxon>
        <taxon>Portunus</taxon>
    </lineage>
</organism>
<proteinExistence type="predicted"/>